<keyword evidence="1" id="KW-0472">Membrane</keyword>
<dbReference type="AlphaFoldDB" id="A0A0E0NAB4"/>
<dbReference type="HOGENOM" id="CLU_153485_0_0_1"/>
<protein>
    <submittedName>
        <fullName evidence="2">Uncharacterized protein</fullName>
    </submittedName>
</protein>
<proteinExistence type="predicted"/>
<feature type="transmembrane region" description="Helical" evidence="1">
    <location>
        <begin position="29"/>
        <end position="49"/>
    </location>
</feature>
<sequence length="139" mass="14838">MEGGGDHYDGGHLPELGGGAPFLFRSRTIGVGAIFLMWGASAIVLGAVPEPAIPIAHMLLSFAFLMAGVALLTLSVAAPRCAMAARAAATLENWLTALIRLDQIAQNMHELFRYAGHISFMGQTKIARYNNPGIYTVIR</sequence>
<evidence type="ECO:0000256" key="1">
    <source>
        <dbReference type="SAM" id="Phobius"/>
    </source>
</evidence>
<name>A0A0E0NAB4_ORYRU</name>
<dbReference type="Proteomes" id="UP000008022">
    <property type="component" value="Unassembled WGS sequence"/>
</dbReference>
<dbReference type="OMA" id="IMWGASA"/>
<evidence type="ECO:0000313" key="3">
    <source>
        <dbReference type="Proteomes" id="UP000008022"/>
    </source>
</evidence>
<dbReference type="Gramene" id="ORUFI02G05120.1">
    <property type="protein sequence ID" value="ORUFI02G05120.1"/>
    <property type="gene ID" value="ORUFI02G05120"/>
</dbReference>
<accession>A0A0E0NAB4</accession>
<keyword evidence="1" id="KW-1133">Transmembrane helix</keyword>
<keyword evidence="3" id="KW-1185">Reference proteome</keyword>
<dbReference type="EnsemblPlants" id="ORUFI02G05120.1">
    <property type="protein sequence ID" value="ORUFI02G05120.1"/>
    <property type="gene ID" value="ORUFI02G05120"/>
</dbReference>
<organism evidence="2 3">
    <name type="scientific">Oryza rufipogon</name>
    <name type="common">Brownbeard rice</name>
    <name type="synonym">Asian wild rice</name>
    <dbReference type="NCBI Taxonomy" id="4529"/>
    <lineage>
        <taxon>Eukaryota</taxon>
        <taxon>Viridiplantae</taxon>
        <taxon>Streptophyta</taxon>
        <taxon>Embryophyta</taxon>
        <taxon>Tracheophyta</taxon>
        <taxon>Spermatophyta</taxon>
        <taxon>Magnoliopsida</taxon>
        <taxon>Liliopsida</taxon>
        <taxon>Poales</taxon>
        <taxon>Poaceae</taxon>
        <taxon>BOP clade</taxon>
        <taxon>Oryzoideae</taxon>
        <taxon>Oryzeae</taxon>
        <taxon>Oryzinae</taxon>
        <taxon>Oryza</taxon>
    </lineage>
</organism>
<reference evidence="3" key="1">
    <citation type="submission" date="2013-06" db="EMBL/GenBank/DDBJ databases">
        <authorList>
            <person name="Zhao Q."/>
        </authorList>
    </citation>
    <scope>NUCLEOTIDE SEQUENCE</scope>
    <source>
        <strain evidence="3">cv. W1943</strain>
    </source>
</reference>
<evidence type="ECO:0000313" key="2">
    <source>
        <dbReference type="EnsemblPlants" id="ORUFI02G05120.1"/>
    </source>
</evidence>
<keyword evidence="1" id="KW-0812">Transmembrane</keyword>
<feature type="transmembrane region" description="Helical" evidence="1">
    <location>
        <begin position="55"/>
        <end position="77"/>
    </location>
</feature>
<reference evidence="2" key="2">
    <citation type="submission" date="2015-06" db="UniProtKB">
        <authorList>
            <consortium name="EnsemblPlants"/>
        </authorList>
    </citation>
    <scope>IDENTIFICATION</scope>
</reference>